<protein>
    <recommendedName>
        <fullName evidence="5">Probable transposase IS891/IS1136/IS1341 domain-containing protein</fullName>
    </recommendedName>
</protein>
<evidence type="ECO:0000313" key="7">
    <source>
        <dbReference type="Proteomes" id="UP000252100"/>
    </source>
</evidence>
<name>A0A345C3J4_9BACI</name>
<dbReference type="AlphaFoldDB" id="A0A345C3J4"/>
<accession>A0A345C3J4</accession>
<feature type="domain" description="Probable transposase IS891/IS1136/IS1341" evidence="5">
    <location>
        <begin position="82"/>
        <end position="201"/>
    </location>
</feature>
<dbReference type="GO" id="GO:0003677">
    <property type="term" value="F:DNA binding"/>
    <property type="evidence" value="ECO:0007669"/>
    <property type="project" value="UniProtKB-KW"/>
</dbReference>
<dbReference type="Proteomes" id="UP000252100">
    <property type="component" value="Chromosome"/>
</dbReference>
<sequence>MWALRLHKNSFRTLWILMQGSLTSNLNTSKYLRFKSKKNPVQKYTTVIRKNQVPVNMIDGSLIKLPKLGWVRFKNSRKKVEQHIEPKEKTISAVGIDLGIADFAILSTGRKVDNNQLTRTMEKKLAREQRKLARRGLEAKRRDVSLDQAKNYQKQKIKAARLHEQVTNHRLDFLHKRSTDIIKNHDIICIEDLNTKGMLRSRKLSKAISDVSWSEFLRQLMYKAAWYGKSVDRNWNKIVMKGKIDQFLSRYFSGERFNLKTCRV</sequence>
<evidence type="ECO:0000256" key="4">
    <source>
        <dbReference type="ARBA" id="ARBA00023172"/>
    </source>
</evidence>
<dbReference type="EMBL" id="CP031092">
    <property type="protein sequence ID" value="AXF57775.1"/>
    <property type="molecule type" value="Genomic_DNA"/>
</dbReference>
<dbReference type="InterPro" id="IPR001959">
    <property type="entry name" value="Transposase"/>
</dbReference>
<evidence type="ECO:0000256" key="1">
    <source>
        <dbReference type="ARBA" id="ARBA00008761"/>
    </source>
</evidence>
<keyword evidence="4" id="KW-0233">DNA recombination</keyword>
<proteinExistence type="inferred from homology"/>
<dbReference type="GO" id="GO:0006310">
    <property type="term" value="P:DNA recombination"/>
    <property type="evidence" value="ECO:0007669"/>
    <property type="project" value="UniProtKB-KW"/>
</dbReference>
<evidence type="ECO:0000313" key="6">
    <source>
        <dbReference type="EMBL" id="AXF57775.1"/>
    </source>
</evidence>
<dbReference type="NCBIfam" id="NF040570">
    <property type="entry name" value="guided_TnpB"/>
    <property type="match status" value="1"/>
</dbReference>
<evidence type="ECO:0000259" key="5">
    <source>
        <dbReference type="Pfam" id="PF01385"/>
    </source>
</evidence>
<dbReference type="Pfam" id="PF01385">
    <property type="entry name" value="OrfB_IS605"/>
    <property type="match status" value="1"/>
</dbReference>
<dbReference type="GO" id="GO:0032196">
    <property type="term" value="P:transposition"/>
    <property type="evidence" value="ECO:0007669"/>
    <property type="project" value="UniProtKB-KW"/>
</dbReference>
<keyword evidence="2" id="KW-0815">Transposition</keyword>
<reference evidence="6 7" key="1">
    <citation type="journal article" date="2018" name="J. Microbiol.">
        <title>Salicibibacter kimchii gen. nov., sp. nov., a moderately halophilic and alkalitolerant bacterium in the family Bacillaceae, isolated from kimchi.</title>
        <authorList>
            <person name="Jang J.Y."/>
            <person name="Oh Y.J."/>
            <person name="Lim S.K."/>
            <person name="Park H.K."/>
            <person name="Lee C."/>
            <person name="Kim J.Y."/>
            <person name="Lee M.A."/>
            <person name="Choi H.J."/>
        </authorList>
    </citation>
    <scope>NUCLEOTIDE SEQUENCE [LARGE SCALE GENOMIC DNA]</scope>
    <source>
        <strain evidence="6 7">NKC1-1</strain>
    </source>
</reference>
<dbReference type="NCBIfam" id="TIGR01766">
    <property type="entry name" value="IS200/IS605 family accessory protein TnpB-like domain"/>
    <property type="match status" value="1"/>
</dbReference>
<evidence type="ECO:0000256" key="2">
    <source>
        <dbReference type="ARBA" id="ARBA00022578"/>
    </source>
</evidence>
<comment type="similarity">
    <text evidence="1">In the C-terminal section; belongs to the transposase 35 family.</text>
</comment>
<keyword evidence="7" id="KW-1185">Reference proteome</keyword>
<evidence type="ECO:0000256" key="3">
    <source>
        <dbReference type="ARBA" id="ARBA00023125"/>
    </source>
</evidence>
<dbReference type="InterPro" id="IPR010095">
    <property type="entry name" value="Cas12f1-like_TNB"/>
</dbReference>
<gene>
    <name evidence="6" type="ORF">DT065_18555</name>
</gene>
<keyword evidence="3" id="KW-0238">DNA-binding</keyword>
<dbReference type="KEGG" id="rue:DT065_18555"/>
<organism evidence="6 7">
    <name type="scientific">Salicibibacter kimchii</name>
    <dbReference type="NCBI Taxonomy" id="2099786"/>
    <lineage>
        <taxon>Bacteria</taxon>
        <taxon>Bacillati</taxon>
        <taxon>Bacillota</taxon>
        <taxon>Bacilli</taxon>
        <taxon>Bacillales</taxon>
        <taxon>Bacillaceae</taxon>
        <taxon>Salicibibacter</taxon>
    </lineage>
</organism>